<dbReference type="GO" id="GO:0020037">
    <property type="term" value="F:heme binding"/>
    <property type="evidence" value="ECO:0007669"/>
    <property type="project" value="InterPro"/>
</dbReference>
<dbReference type="Pfam" id="PF01578">
    <property type="entry name" value="Cytochrom_C_asm"/>
    <property type="match status" value="1"/>
</dbReference>
<feature type="domain" description="Cytochrome c assembly protein" evidence="7">
    <location>
        <begin position="42"/>
        <end position="168"/>
    </location>
</feature>
<evidence type="ECO:0000256" key="5">
    <source>
        <dbReference type="ARBA" id="ARBA00023136"/>
    </source>
</evidence>
<keyword evidence="3" id="KW-0201">Cytochrome c-type biogenesis</keyword>
<feature type="transmembrane region" description="Helical" evidence="6">
    <location>
        <begin position="12"/>
        <end position="34"/>
    </location>
</feature>
<keyword evidence="4 6" id="KW-1133">Transmembrane helix</keyword>
<dbReference type="GO" id="GO:0005886">
    <property type="term" value="C:plasma membrane"/>
    <property type="evidence" value="ECO:0007669"/>
    <property type="project" value="TreeGrafter"/>
</dbReference>
<organism evidence="8">
    <name type="scientific">Rhodothermus marinus</name>
    <name type="common">Rhodothermus obamensis</name>
    <dbReference type="NCBI Taxonomy" id="29549"/>
    <lineage>
        <taxon>Bacteria</taxon>
        <taxon>Pseudomonadati</taxon>
        <taxon>Rhodothermota</taxon>
        <taxon>Rhodothermia</taxon>
        <taxon>Rhodothermales</taxon>
        <taxon>Rhodothermaceae</taxon>
        <taxon>Rhodothermus</taxon>
    </lineage>
</organism>
<proteinExistence type="predicted"/>
<protein>
    <submittedName>
        <fullName evidence="8">Cytochrome C assembly protein</fullName>
    </submittedName>
</protein>
<dbReference type="AlphaFoldDB" id="A0A7V2AZL2"/>
<evidence type="ECO:0000313" key="8">
    <source>
        <dbReference type="EMBL" id="HER95554.1"/>
    </source>
</evidence>
<feature type="transmembrane region" description="Helical" evidence="6">
    <location>
        <begin position="85"/>
        <end position="104"/>
    </location>
</feature>
<reference evidence="8" key="1">
    <citation type="journal article" date="2020" name="mSystems">
        <title>Genome- and Community-Level Interaction Insights into Carbon Utilization and Element Cycling Functions of Hydrothermarchaeota in Hydrothermal Sediment.</title>
        <authorList>
            <person name="Zhou Z."/>
            <person name="Liu Y."/>
            <person name="Xu W."/>
            <person name="Pan J."/>
            <person name="Luo Z.H."/>
            <person name="Li M."/>
        </authorList>
    </citation>
    <scope>NUCLEOTIDE SEQUENCE [LARGE SCALE GENOMIC DNA]</scope>
    <source>
        <strain evidence="8">SpSt-143</strain>
    </source>
</reference>
<dbReference type="PANTHER" id="PTHR30071:SF1">
    <property type="entry name" value="CYTOCHROME B_B6 PROTEIN-RELATED"/>
    <property type="match status" value="1"/>
</dbReference>
<dbReference type="EMBL" id="DSGB01000004">
    <property type="protein sequence ID" value="HER95554.1"/>
    <property type="molecule type" value="Genomic_DNA"/>
</dbReference>
<dbReference type="PANTHER" id="PTHR30071">
    <property type="entry name" value="HEME EXPORTER PROTEIN C"/>
    <property type="match status" value="1"/>
</dbReference>
<evidence type="ECO:0000256" key="2">
    <source>
        <dbReference type="ARBA" id="ARBA00022692"/>
    </source>
</evidence>
<feature type="transmembrane region" description="Helical" evidence="6">
    <location>
        <begin position="194"/>
        <end position="214"/>
    </location>
</feature>
<keyword evidence="2 6" id="KW-0812">Transmembrane</keyword>
<gene>
    <name evidence="8" type="ORF">ENO59_03420</name>
</gene>
<evidence type="ECO:0000256" key="4">
    <source>
        <dbReference type="ARBA" id="ARBA00022989"/>
    </source>
</evidence>
<dbReference type="GO" id="GO:0017004">
    <property type="term" value="P:cytochrome complex assembly"/>
    <property type="evidence" value="ECO:0007669"/>
    <property type="project" value="UniProtKB-KW"/>
</dbReference>
<comment type="subcellular location">
    <subcellularLocation>
        <location evidence="1">Membrane</location>
        <topology evidence="1">Multi-pass membrane protein</topology>
    </subcellularLocation>
</comment>
<feature type="transmembrane region" description="Helical" evidence="6">
    <location>
        <begin position="46"/>
        <end position="65"/>
    </location>
</feature>
<feature type="transmembrane region" description="Helical" evidence="6">
    <location>
        <begin position="154"/>
        <end position="174"/>
    </location>
</feature>
<keyword evidence="5 6" id="KW-0472">Membrane</keyword>
<evidence type="ECO:0000256" key="6">
    <source>
        <dbReference type="SAM" id="Phobius"/>
    </source>
</evidence>
<dbReference type="InterPro" id="IPR045062">
    <property type="entry name" value="Cyt_c_biogenesis_CcsA/CcmC"/>
</dbReference>
<name>A0A7V2AZL2_RHOMR</name>
<sequence length="239" mass="27501">MSEVINLRRYRHIRNGVLGWLTLVLLGAFLLRIPRIHILEHTARNLYFHVPMWFTLMAAALVSAYHSLRYLQSGDPIRDVRAREAARVGLVFGLLGLITGIVWARFTWYLGTSLWWNFDPKQSFVLIQLLIYGAYFVLRSAVEDPEKRGRVAAVYNLFACVTTPFLLYTLPRQMESLHPGAEGNPAFSDITHPIMRLVFYPAVIGFIGLFWVLYTQRVRLALLEARAVLLRKPMLEAEL</sequence>
<feature type="transmembrane region" description="Helical" evidence="6">
    <location>
        <begin position="124"/>
        <end position="142"/>
    </location>
</feature>
<evidence type="ECO:0000259" key="7">
    <source>
        <dbReference type="Pfam" id="PF01578"/>
    </source>
</evidence>
<evidence type="ECO:0000256" key="1">
    <source>
        <dbReference type="ARBA" id="ARBA00004141"/>
    </source>
</evidence>
<dbReference type="InterPro" id="IPR002541">
    <property type="entry name" value="Cyt_c_assembly"/>
</dbReference>
<evidence type="ECO:0000256" key="3">
    <source>
        <dbReference type="ARBA" id="ARBA00022748"/>
    </source>
</evidence>
<accession>A0A7V2AZL2</accession>
<comment type="caution">
    <text evidence="8">The sequence shown here is derived from an EMBL/GenBank/DDBJ whole genome shotgun (WGS) entry which is preliminary data.</text>
</comment>